<feature type="compositionally biased region" description="Polar residues" evidence="1">
    <location>
        <begin position="31"/>
        <end position="51"/>
    </location>
</feature>
<evidence type="ECO:0000256" key="1">
    <source>
        <dbReference type="SAM" id="MobiDB-lite"/>
    </source>
</evidence>
<feature type="compositionally biased region" description="Low complexity" evidence="1">
    <location>
        <begin position="354"/>
        <end position="390"/>
    </location>
</feature>
<feature type="compositionally biased region" description="Polar residues" evidence="1">
    <location>
        <begin position="1259"/>
        <end position="1270"/>
    </location>
</feature>
<feature type="region of interest" description="Disordered" evidence="1">
    <location>
        <begin position="219"/>
        <end position="402"/>
    </location>
</feature>
<sequence>MDRPRAHSTVQVRAPLHARASKLFQKVSAKFSRSPQDASSTTNSPNHQSPKPLSIDDHDEDSDVDSPASIHLPLSRSDIRPAPPSRPPPPTPLAVPALPALDITPATPVSPSSASASHPPPPPPIRRTRSQTLVEGRNWSRPSSQDLDTTQEIQTTQDTVVSPTPSVYATAPSTRPVSVSMSPSTTTSVLSASPSTTSSYATAHNSAFTLASSTSTLTISGLPLPVLPRAGPAPAPTIDGLPRGAAPAADPHAYSPVRRSFSPSSASSSSPLRPTSSSPLTPTMDARTKANDPRRSWVTARAGDDDDSEREEFEEEEGEEEEGDGDEGTEEGLAMGMGRERADTLRVASRGQITTPSPSASPTRSIFASTSTSTSTDLPHTSTPSASPSRASPPPRAATLPLPLPPIYGAGLDAAHTQMTALLGSMSGMPMPMSASPSSSPALAPASLSPSLLALSSSNSNPGGMREELGRLSPSIIIPVMRLPSLPTLPPVSPGGASTPTAASEGAGQGQGGGGHGGEGSVGRRSSVIFGPHAREASRSVVRSMPALAMEGGKAKAGEDGAAGEEEEEDEDEGSDEEDEGEEVQAEDGDADGDEDSGEGGTVESPFVPLRLDVAPLSLDIAGIFGGKGKGKAREGTVPGPGSVSRGNSLITPTAHPWHSPAANSKNGQMDYFSVRTPTSEETPRPIPMSPAVKTVPMPQLPTRAPERPGMYKHASRSMVDILQVSSSSVGREEEEEEGGGEGEEEEDSEDEESLEDVKDRLKATAKAKAKAKVKKNSKDSASASASTHPPGEAPAYEPSPQRASTLKRRRSMPEIMAAPPPYTLPLFPSTASPLNNNNNNTGAGGGLHPLAQVRITPRDDEGREVLPPYSNDILLRGVMPRKMEFTAPGVQAKDRKWRRVLCELEGTVFRVYRCAGEGWWERRVGVGDATLQVAGSVSPSAAAAAAKARAAREREGQEVSKIAGEEGRIPGVGGSAAGDGEGREEQGTTEVIIPPRSSMSSARSGASSGGTAPPSPESTEGNASSAASIAGSTSASRSRLNLGISLLKPRSHGRSKSEMPNPPKTPTTPTRSSLSIPRPSFGGSSSSGASSSGSLNASTSGAALAPSRSNASLVSARSRAPSTRGTPSSQPIVSSRAPATPMSSKGKWSGVGIGTAGADIPEPDPADLLRAYTLQHGESGLGNDYLKRKHVIRVRLEGEQFLLQARDVGDVVDWIEGFHSATNIALDLDERVMPKGPLFPRRRRRRPRPANGAEAPVTSLNSNNASATR</sequence>
<dbReference type="Gene3D" id="2.30.29.30">
    <property type="entry name" value="Pleckstrin-homology domain (PH domain)/Phosphotyrosine-binding domain (PTB)"/>
    <property type="match status" value="2"/>
</dbReference>
<feature type="compositionally biased region" description="Low complexity" evidence="1">
    <location>
        <begin position="995"/>
        <end position="1039"/>
    </location>
</feature>
<comment type="caution">
    <text evidence="2">The sequence shown here is derived from an EMBL/GenBank/DDBJ whole genome shotgun (WGS) entry which is preliminary data.</text>
</comment>
<feature type="compositionally biased region" description="Polar residues" evidence="1">
    <location>
        <begin position="1108"/>
        <end position="1134"/>
    </location>
</feature>
<dbReference type="PANTHER" id="PTHR37283:SF1">
    <property type="entry name" value="PH DOMAIN-CONTAINING PROTEIN YHR131C"/>
    <property type="match status" value="1"/>
</dbReference>
<dbReference type="Proteomes" id="UP001362999">
    <property type="component" value="Unassembled WGS sequence"/>
</dbReference>
<evidence type="ECO:0000313" key="2">
    <source>
        <dbReference type="EMBL" id="KAK7012692.1"/>
    </source>
</evidence>
<reference evidence="2 3" key="1">
    <citation type="journal article" date="2024" name="J Genomics">
        <title>Draft genome sequencing and assembly of Favolaschia claudopus CIRM-BRFM 2984 isolated from oak limbs.</title>
        <authorList>
            <person name="Navarro D."/>
            <person name="Drula E."/>
            <person name="Chaduli D."/>
            <person name="Cazenave R."/>
            <person name="Ahrendt S."/>
            <person name="Wang J."/>
            <person name="Lipzen A."/>
            <person name="Daum C."/>
            <person name="Barry K."/>
            <person name="Grigoriev I.V."/>
            <person name="Favel A."/>
            <person name="Rosso M.N."/>
            <person name="Martin F."/>
        </authorList>
    </citation>
    <scope>NUCLEOTIDE SEQUENCE [LARGE SCALE GENOMIC DNA]</scope>
    <source>
        <strain evidence="2 3">CIRM-BRFM 2984</strain>
    </source>
</reference>
<name>A0AAW0AI33_9AGAR</name>
<gene>
    <name evidence="2" type="ORF">R3P38DRAFT_3402581</name>
</gene>
<feature type="region of interest" description="Disordered" evidence="1">
    <location>
        <begin position="488"/>
        <end position="609"/>
    </location>
</feature>
<feature type="region of interest" description="Disordered" evidence="1">
    <location>
        <begin position="622"/>
        <end position="809"/>
    </location>
</feature>
<feature type="compositionally biased region" description="Gly residues" evidence="1">
    <location>
        <begin position="507"/>
        <end position="521"/>
    </location>
</feature>
<feature type="region of interest" description="Disordered" evidence="1">
    <location>
        <begin position="1"/>
        <end position="199"/>
    </location>
</feature>
<proteinExistence type="predicted"/>
<feature type="compositionally biased region" description="Acidic residues" evidence="1">
    <location>
        <begin position="304"/>
        <end position="330"/>
    </location>
</feature>
<dbReference type="AlphaFoldDB" id="A0AAW0AI33"/>
<dbReference type="InterPro" id="IPR011993">
    <property type="entry name" value="PH-like_dom_sf"/>
</dbReference>
<feature type="compositionally biased region" description="Basic and acidic residues" evidence="1">
    <location>
        <begin position="951"/>
        <end position="969"/>
    </location>
</feature>
<dbReference type="PANTHER" id="PTHR37283">
    <property type="entry name" value="PH DOMAIN-CONTAINING PROTEIN YHR131C"/>
    <property type="match status" value="1"/>
</dbReference>
<feature type="compositionally biased region" description="Basic and acidic residues" evidence="1">
    <location>
        <begin position="286"/>
        <end position="295"/>
    </location>
</feature>
<feature type="compositionally biased region" description="Low complexity" evidence="1">
    <location>
        <begin position="172"/>
        <end position="199"/>
    </location>
</feature>
<protein>
    <recommendedName>
        <fullName evidence="4">PH domain-containing protein</fullName>
    </recommendedName>
</protein>
<feature type="compositionally biased region" description="Acidic residues" evidence="1">
    <location>
        <begin position="562"/>
        <end position="598"/>
    </location>
</feature>
<evidence type="ECO:0008006" key="4">
    <source>
        <dbReference type="Google" id="ProtNLM"/>
    </source>
</evidence>
<keyword evidence="3" id="KW-1185">Reference proteome</keyword>
<feature type="compositionally biased region" description="Pro residues" evidence="1">
    <location>
        <begin position="391"/>
        <end position="402"/>
    </location>
</feature>
<organism evidence="2 3">
    <name type="scientific">Favolaschia claudopus</name>
    <dbReference type="NCBI Taxonomy" id="2862362"/>
    <lineage>
        <taxon>Eukaryota</taxon>
        <taxon>Fungi</taxon>
        <taxon>Dikarya</taxon>
        <taxon>Basidiomycota</taxon>
        <taxon>Agaricomycotina</taxon>
        <taxon>Agaricomycetes</taxon>
        <taxon>Agaricomycetidae</taxon>
        <taxon>Agaricales</taxon>
        <taxon>Marasmiineae</taxon>
        <taxon>Mycenaceae</taxon>
        <taxon>Favolaschia</taxon>
    </lineage>
</organism>
<feature type="compositionally biased region" description="Low complexity" evidence="1">
    <location>
        <begin position="255"/>
        <end position="283"/>
    </location>
</feature>
<dbReference type="EMBL" id="JAWWNJ010000064">
    <property type="protein sequence ID" value="KAK7012692.1"/>
    <property type="molecule type" value="Genomic_DNA"/>
</dbReference>
<feature type="region of interest" description="Disordered" evidence="1">
    <location>
        <begin position="1236"/>
        <end position="1270"/>
    </location>
</feature>
<evidence type="ECO:0000313" key="3">
    <source>
        <dbReference type="Proteomes" id="UP001362999"/>
    </source>
</evidence>
<feature type="compositionally biased region" description="Low complexity" evidence="1">
    <location>
        <begin position="94"/>
        <end position="117"/>
    </location>
</feature>
<feature type="compositionally biased region" description="Low complexity" evidence="1">
    <location>
        <begin position="1068"/>
        <end position="1106"/>
    </location>
</feature>
<feature type="compositionally biased region" description="Basic residues" evidence="1">
    <location>
        <begin position="764"/>
        <end position="776"/>
    </location>
</feature>
<feature type="compositionally biased region" description="Low complexity" evidence="1">
    <location>
        <begin position="145"/>
        <end position="159"/>
    </location>
</feature>
<accession>A0AAW0AI33</accession>
<dbReference type="SUPFAM" id="SSF50729">
    <property type="entry name" value="PH domain-like"/>
    <property type="match status" value="1"/>
</dbReference>
<feature type="compositionally biased region" description="Acidic residues" evidence="1">
    <location>
        <begin position="733"/>
        <end position="755"/>
    </location>
</feature>
<feature type="region of interest" description="Disordered" evidence="1">
    <location>
        <begin position="950"/>
        <end position="1158"/>
    </location>
</feature>
<feature type="compositionally biased region" description="Pro residues" evidence="1">
    <location>
        <begin position="81"/>
        <end position="93"/>
    </location>
</feature>
<feature type="compositionally biased region" description="Gly residues" evidence="1">
    <location>
        <begin position="971"/>
        <end position="980"/>
    </location>
</feature>